<dbReference type="EMBL" id="JAACJL010000016">
    <property type="protein sequence ID" value="KAF4619198.1"/>
    <property type="molecule type" value="Genomic_DNA"/>
</dbReference>
<evidence type="ECO:0008006" key="4">
    <source>
        <dbReference type="Google" id="ProtNLM"/>
    </source>
</evidence>
<reference evidence="2 3" key="1">
    <citation type="submission" date="2019-12" db="EMBL/GenBank/DDBJ databases">
        <authorList>
            <person name="Floudas D."/>
            <person name="Bentzer J."/>
            <person name="Ahren D."/>
            <person name="Johansson T."/>
            <person name="Persson P."/>
            <person name="Tunlid A."/>
        </authorList>
    </citation>
    <scope>NUCLEOTIDE SEQUENCE [LARGE SCALE GENOMIC DNA]</scope>
    <source>
        <strain evidence="2 3">CBS 102.39</strain>
    </source>
</reference>
<organism evidence="2 3">
    <name type="scientific">Agrocybe pediades</name>
    <dbReference type="NCBI Taxonomy" id="84607"/>
    <lineage>
        <taxon>Eukaryota</taxon>
        <taxon>Fungi</taxon>
        <taxon>Dikarya</taxon>
        <taxon>Basidiomycota</taxon>
        <taxon>Agaricomycotina</taxon>
        <taxon>Agaricomycetes</taxon>
        <taxon>Agaricomycetidae</taxon>
        <taxon>Agaricales</taxon>
        <taxon>Agaricineae</taxon>
        <taxon>Strophariaceae</taxon>
        <taxon>Agrocybe</taxon>
    </lineage>
</organism>
<dbReference type="Proteomes" id="UP000521872">
    <property type="component" value="Unassembled WGS sequence"/>
</dbReference>
<keyword evidence="3" id="KW-1185">Reference proteome</keyword>
<accession>A0A8H4VR09</accession>
<evidence type="ECO:0000256" key="1">
    <source>
        <dbReference type="SAM" id="MobiDB-lite"/>
    </source>
</evidence>
<sequence length="279" mass="30875">MDCNIITTTSDALEQRSFASLSSTDILSTKCRVEGCLEWNSGSIPYCLKHLAMCGSEHLFWYDSLHDETDAETYISSMGVAAHSASTDSPSPGSSPPFTASSPASSPGTPETSTATSGLSRLPYTKTKNNVADPAGFESKVHHTLAVQCELIYGLEADENLSGKPCRRWFRDSTHHTKHLQRANEAGHNLHVGKDRRGYWICTWNGCGDTIKAKELLRHVQGVHLGLKFRCMVPTCTFTTEGPRKDHIIGHLNKKHPWLVIDKDTAKGFYMEIYSQESQ</sequence>
<evidence type="ECO:0000313" key="3">
    <source>
        <dbReference type="Proteomes" id="UP000521872"/>
    </source>
</evidence>
<evidence type="ECO:0000313" key="2">
    <source>
        <dbReference type="EMBL" id="KAF4619198.1"/>
    </source>
</evidence>
<name>A0A8H4VR09_9AGAR</name>
<proteinExistence type="predicted"/>
<gene>
    <name evidence="2" type="ORF">D9613_004802</name>
</gene>
<feature type="region of interest" description="Disordered" evidence="1">
    <location>
        <begin position="83"/>
        <end position="125"/>
    </location>
</feature>
<comment type="caution">
    <text evidence="2">The sequence shown here is derived from an EMBL/GenBank/DDBJ whole genome shotgun (WGS) entry which is preliminary data.</text>
</comment>
<protein>
    <recommendedName>
        <fullName evidence="4">C2H2-type domain-containing protein</fullName>
    </recommendedName>
</protein>
<dbReference type="AlphaFoldDB" id="A0A8H4VR09"/>
<feature type="compositionally biased region" description="Low complexity" evidence="1">
    <location>
        <begin position="84"/>
        <end position="118"/>
    </location>
</feature>